<keyword evidence="1" id="KW-0677">Repeat</keyword>
<dbReference type="PANTHER" id="PTHR24180">
    <property type="entry name" value="CYCLIN-DEPENDENT KINASE INHIBITOR 2C-RELATED"/>
    <property type="match status" value="1"/>
</dbReference>
<protein>
    <recommendedName>
        <fullName evidence="5">Fungal N-terminal domain-containing protein</fullName>
    </recommendedName>
</protein>
<dbReference type="SMART" id="SM00248">
    <property type="entry name" value="ANK"/>
    <property type="match status" value="4"/>
</dbReference>
<proteinExistence type="predicted"/>
<keyword evidence="2" id="KW-0040">ANK repeat</keyword>
<organism evidence="3 4">
    <name type="scientific">Schizothecium vesticola</name>
    <dbReference type="NCBI Taxonomy" id="314040"/>
    <lineage>
        <taxon>Eukaryota</taxon>
        <taxon>Fungi</taxon>
        <taxon>Dikarya</taxon>
        <taxon>Ascomycota</taxon>
        <taxon>Pezizomycotina</taxon>
        <taxon>Sordariomycetes</taxon>
        <taxon>Sordariomycetidae</taxon>
        <taxon>Sordariales</taxon>
        <taxon>Schizotheciaceae</taxon>
        <taxon>Schizothecium</taxon>
    </lineage>
</organism>
<dbReference type="InterPro" id="IPR002110">
    <property type="entry name" value="Ankyrin_rpt"/>
</dbReference>
<name>A0AA40K8U8_9PEZI</name>
<dbReference type="Gene3D" id="1.25.40.20">
    <property type="entry name" value="Ankyrin repeat-containing domain"/>
    <property type="match status" value="2"/>
</dbReference>
<keyword evidence="4" id="KW-1185">Reference proteome</keyword>
<reference evidence="3" key="1">
    <citation type="submission" date="2023-06" db="EMBL/GenBank/DDBJ databases">
        <title>Genome-scale phylogeny and comparative genomics of the fungal order Sordariales.</title>
        <authorList>
            <consortium name="Lawrence Berkeley National Laboratory"/>
            <person name="Hensen N."/>
            <person name="Bonometti L."/>
            <person name="Westerberg I."/>
            <person name="Brannstrom I.O."/>
            <person name="Guillou S."/>
            <person name="Cros-Aarteil S."/>
            <person name="Calhoun S."/>
            <person name="Haridas S."/>
            <person name="Kuo A."/>
            <person name="Mondo S."/>
            <person name="Pangilinan J."/>
            <person name="Riley R."/>
            <person name="LaButti K."/>
            <person name="Andreopoulos B."/>
            <person name="Lipzen A."/>
            <person name="Chen C."/>
            <person name="Yanf M."/>
            <person name="Daum C."/>
            <person name="Ng V."/>
            <person name="Clum A."/>
            <person name="Steindorff A."/>
            <person name="Ohm R."/>
            <person name="Martin F."/>
            <person name="Silar P."/>
            <person name="Natvig D."/>
            <person name="Lalanne C."/>
            <person name="Gautier V."/>
            <person name="Ament-velasquez S.L."/>
            <person name="Kruys A."/>
            <person name="Hutchinson M.I."/>
            <person name="Powell A.J."/>
            <person name="Barry K."/>
            <person name="Miller A.N."/>
            <person name="Grigoriev I.V."/>
            <person name="Debuchy R."/>
            <person name="Gladieux P."/>
            <person name="Thoren M.H."/>
            <person name="Johannesson H."/>
        </authorList>
    </citation>
    <scope>NUCLEOTIDE SEQUENCE</scope>
    <source>
        <strain evidence="3">SMH3187-1</strain>
    </source>
</reference>
<dbReference type="PANTHER" id="PTHR24180:SF45">
    <property type="entry name" value="POLY [ADP-RIBOSE] POLYMERASE TANKYRASE"/>
    <property type="match status" value="1"/>
</dbReference>
<dbReference type="Proteomes" id="UP001172155">
    <property type="component" value="Unassembled WGS sequence"/>
</dbReference>
<evidence type="ECO:0000256" key="2">
    <source>
        <dbReference type="ARBA" id="ARBA00023043"/>
    </source>
</evidence>
<sequence length="958" mass="105623">MEVIAGGASVLAFVVVGLKSAKVAHEVLSAIKDGSTHVAQARSSVQGLQSTLERLSRCRLVAEQQDGGLLKTAKECADNMEAFAKELKKLAEPQHRVGKQWNKVKIFLKEDDLKRVSAAVVGHTAALNFYLQVLESDTILEVRDDVRAILPVQQSIQETQTTILAQHTTVTTLVQDTMTQNRNDAHATRETIQTSTQGLATQTDIQHINDLLKQLLGLHPSQEAAAAPRIIEIADGGGTQPKVDMDHEDELEATLFFLIEALQNRHGIFADDEAREICDPLLDFLDKAFPSGRLLSLAPGLTGGLDYNDDHDIRALLVNLRAVKGAILSSRQVSVNQEGVPSTNRHYADGKILISRKTRLKKLKTRSGTISVLSTESRSKNNGKYQAPGLLTQNGETMGEIENSVHTTDTRISFIPRLQGCIAKGRGFEAILRKTHGYQGWYHGAIPRLFTNNIIHGNSPVFNVVRKGELAKFHKMLMRGEASLRDQDEYGASLLFYAHMQPDMCRFLLEHGADVDHFAPIPRDRMLTGNALSTYDLPLLQTGHDRVPGIICSGLLLNAGCDPSIRVMDTAFERNWKRWSFFELVCQNGDENLVRMLCTGGFVQAYACSADIRDGKTLLHLYAQGFSPTAMGFSQLLKHGGDITARCSKGWTCLHYLFSDVRSMDTSHRIQLLDACEYLVRSGADVDAVDYSGTSVSMVAYGGPPWSRSAGSGDVWDRVLAGTGFDVASFRARHGVPRRARYNSWYMRSDFEAMWQGMAELCPYYHDSEWLCRRLYSAKSLLGFRSLWQQWGEDVMVGRLEEDDRAVIGFAGLDTSTTTPEQRSGRSKRRIPPTIPLARRATGTMTKMKTATRIATKTAVGKATKTAKTTTTMGIATEDAGSNNLGYISSPELTPKTRSITQSSKIYLFPERDGKGTEACLDIISCTSFVCFLAFLVSPMTSSCIHSSSSSFGWLVGC</sequence>
<dbReference type="InterPro" id="IPR036770">
    <property type="entry name" value="Ankyrin_rpt-contain_sf"/>
</dbReference>
<dbReference type="EMBL" id="JAUKUD010000003">
    <property type="protein sequence ID" value="KAK0750314.1"/>
    <property type="molecule type" value="Genomic_DNA"/>
</dbReference>
<dbReference type="AlphaFoldDB" id="A0AA40K8U8"/>
<evidence type="ECO:0000256" key="1">
    <source>
        <dbReference type="ARBA" id="ARBA00022737"/>
    </source>
</evidence>
<dbReference type="InterPro" id="IPR051637">
    <property type="entry name" value="Ank_repeat_dom-contain_49"/>
</dbReference>
<gene>
    <name evidence="3" type="ORF">B0T18DRAFT_124863</name>
</gene>
<evidence type="ECO:0008006" key="5">
    <source>
        <dbReference type="Google" id="ProtNLM"/>
    </source>
</evidence>
<dbReference type="SUPFAM" id="SSF48403">
    <property type="entry name" value="Ankyrin repeat"/>
    <property type="match status" value="1"/>
</dbReference>
<comment type="caution">
    <text evidence="3">The sequence shown here is derived from an EMBL/GenBank/DDBJ whole genome shotgun (WGS) entry which is preliminary data.</text>
</comment>
<accession>A0AA40K8U8</accession>
<evidence type="ECO:0000313" key="4">
    <source>
        <dbReference type="Proteomes" id="UP001172155"/>
    </source>
</evidence>
<evidence type="ECO:0000313" key="3">
    <source>
        <dbReference type="EMBL" id="KAK0750314.1"/>
    </source>
</evidence>